<dbReference type="Proteomes" id="UP000250991">
    <property type="component" value="Unassembled WGS sequence"/>
</dbReference>
<organism evidence="1 2">
    <name type="scientific">Escherichia coli</name>
    <dbReference type="NCBI Taxonomy" id="562"/>
    <lineage>
        <taxon>Bacteria</taxon>
        <taxon>Pseudomonadati</taxon>
        <taxon>Pseudomonadota</taxon>
        <taxon>Gammaproteobacteria</taxon>
        <taxon>Enterobacterales</taxon>
        <taxon>Enterobacteriaceae</taxon>
        <taxon>Escherichia</taxon>
    </lineage>
</organism>
<accession>A0A2X3K8D3</accession>
<dbReference type="AlphaFoldDB" id="A0A2X3K8D3"/>
<gene>
    <name evidence="1" type="ORF">NCTC8009_08418</name>
</gene>
<protein>
    <submittedName>
        <fullName evidence="1">Uncharacterized protein</fullName>
    </submittedName>
</protein>
<evidence type="ECO:0000313" key="2">
    <source>
        <dbReference type="Proteomes" id="UP000250991"/>
    </source>
</evidence>
<reference evidence="1 2" key="1">
    <citation type="submission" date="2018-06" db="EMBL/GenBank/DDBJ databases">
        <authorList>
            <consortium name="Pathogen Informatics"/>
            <person name="Doyle S."/>
        </authorList>
    </citation>
    <scope>NUCLEOTIDE SEQUENCE [LARGE SCALE GENOMIC DNA]</scope>
    <source>
        <strain evidence="1 2">NCTC8009</strain>
    </source>
</reference>
<name>A0A2X3K8D3_ECOLX</name>
<sequence length="60" mass="6666">MSWRQLRWAAAITRDCLSTITGGWRSSIRRMASIWGQEDLQATDLNAIRAAGPAAGRFDT</sequence>
<dbReference type="EMBL" id="UARW01000010">
    <property type="protein sequence ID" value="SQD07777.1"/>
    <property type="molecule type" value="Genomic_DNA"/>
</dbReference>
<proteinExistence type="predicted"/>
<evidence type="ECO:0000313" key="1">
    <source>
        <dbReference type="EMBL" id="SQD07777.1"/>
    </source>
</evidence>